<protein>
    <submittedName>
        <fullName evidence="2">Uncharacterized protein</fullName>
    </submittedName>
</protein>
<name>A0A3R7Q0K2_PENVA</name>
<feature type="transmembrane region" description="Helical" evidence="1">
    <location>
        <begin position="7"/>
        <end position="29"/>
    </location>
</feature>
<sequence>MSKFDELLILLGTGRWNLVTFFAAGYWMIQVPCQSVGGAFLTPEVDHSCRLPPEATNVSEVSQCKYNVTTSVGSFEERPCLQWDFDNTTYTNTLTSEFQLVCEYRFLRPAFKSLYFFGAFVGAPLNGWLSDKRLTDLSPFVLKLETYLRMAEVPYQTFDLILSRILLILSRTPRPNTLTHSRPDHSHALTTFDLILSRTHDLDLILSRTHHPRPDTPTHSPPST</sequence>
<comment type="caution">
    <text evidence="2">The sequence shown here is derived from an EMBL/GenBank/DDBJ whole genome shotgun (WGS) entry which is preliminary data.</text>
</comment>
<keyword evidence="1" id="KW-0472">Membrane</keyword>
<dbReference type="Proteomes" id="UP000283509">
    <property type="component" value="Unassembled WGS sequence"/>
</dbReference>
<dbReference type="EMBL" id="QCYY01003082">
    <property type="protein sequence ID" value="ROT65471.1"/>
    <property type="molecule type" value="Genomic_DNA"/>
</dbReference>
<accession>A0A3R7Q0K2</accession>
<gene>
    <name evidence="2" type="ORF">C7M84_016550</name>
</gene>
<dbReference type="OrthoDB" id="6377755at2759"/>
<keyword evidence="1" id="KW-1133">Transmembrane helix</keyword>
<evidence type="ECO:0000313" key="2">
    <source>
        <dbReference type="EMBL" id="ROT65471.1"/>
    </source>
</evidence>
<reference evidence="2 3" key="2">
    <citation type="submission" date="2019-01" db="EMBL/GenBank/DDBJ databases">
        <title>The decoding of complex shrimp genome reveals the adaptation for benthos swimmer, frequently molting mechanism and breeding impact on genome.</title>
        <authorList>
            <person name="Sun Y."/>
            <person name="Gao Y."/>
            <person name="Yu Y."/>
        </authorList>
    </citation>
    <scope>NUCLEOTIDE SEQUENCE [LARGE SCALE GENOMIC DNA]</scope>
    <source>
        <tissue evidence="2">Muscle</tissue>
    </source>
</reference>
<dbReference type="AlphaFoldDB" id="A0A3R7Q0K2"/>
<evidence type="ECO:0000256" key="1">
    <source>
        <dbReference type="SAM" id="Phobius"/>
    </source>
</evidence>
<reference evidence="2 3" key="1">
    <citation type="submission" date="2018-04" db="EMBL/GenBank/DDBJ databases">
        <authorList>
            <person name="Zhang X."/>
            <person name="Yuan J."/>
            <person name="Li F."/>
            <person name="Xiang J."/>
        </authorList>
    </citation>
    <scope>NUCLEOTIDE SEQUENCE [LARGE SCALE GENOMIC DNA]</scope>
    <source>
        <tissue evidence="2">Muscle</tissue>
    </source>
</reference>
<evidence type="ECO:0000313" key="3">
    <source>
        <dbReference type="Proteomes" id="UP000283509"/>
    </source>
</evidence>
<proteinExistence type="predicted"/>
<keyword evidence="1" id="KW-0812">Transmembrane</keyword>
<keyword evidence="3" id="KW-1185">Reference proteome</keyword>
<organism evidence="2 3">
    <name type="scientific">Penaeus vannamei</name>
    <name type="common">Whiteleg shrimp</name>
    <name type="synonym">Litopenaeus vannamei</name>
    <dbReference type="NCBI Taxonomy" id="6689"/>
    <lineage>
        <taxon>Eukaryota</taxon>
        <taxon>Metazoa</taxon>
        <taxon>Ecdysozoa</taxon>
        <taxon>Arthropoda</taxon>
        <taxon>Crustacea</taxon>
        <taxon>Multicrustacea</taxon>
        <taxon>Malacostraca</taxon>
        <taxon>Eumalacostraca</taxon>
        <taxon>Eucarida</taxon>
        <taxon>Decapoda</taxon>
        <taxon>Dendrobranchiata</taxon>
        <taxon>Penaeoidea</taxon>
        <taxon>Penaeidae</taxon>
        <taxon>Penaeus</taxon>
    </lineage>
</organism>